<dbReference type="Proteomes" id="UP000295030">
    <property type="component" value="Unassembled WGS sequence"/>
</dbReference>
<sequence length="79" mass="8569">MNENEIVVALAEKVRRQLRDRTHAGSEGAEAELIAQGASPADAETQAAAFFGLAMNGVDAEMPRLTGEIREFVREAARR</sequence>
<reference evidence="1 2" key="1">
    <citation type="submission" date="2019-03" db="EMBL/GenBank/DDBJ databases">
        <title>Genomic Encyclopedia of Type Strains, Phase IV (KMG-IV): sequencing the most valuable type-strain genomes for metagenomic binning, comparative biology and taxonomic classification.</title>
        <authorList>
            <person name="Goeker M."/>
        </authorList>
    </citation>
    <scope>NUCLEOTIDE SEQUENCE [LARGE SCALE GENOMIC DNA]</scope>
    <source>
        <strain evidence="1 2">DSM 101</strain>
    </source>
</reference>
<dbReference type="EMBL" id="SMFY01000001">
    <property type="protein sequence ID" value="TCK31234.1"/>
    <property type="molecule type" value="Genomic_DNA"/>
</dbReference>
<keyword evidence="2" id="KW-1185">Reference proteome</keyword>
<gene>
    <name evidence="1" type="ORF">EV667_1340</name>
</gene>
<name>A0A4R1I771_ANCAQ</name>
<protein>
    <submittedName>
        <fullName evidence="1">Uncharacterized protein</fullName>
    </submittedName>
</protein>
<evidence type="ECO:0000313" key="2">
    <source>
        <dbReference type="Proteomes" id="UP000295030"/>
    </source>
</evidence>
<evidence type="ECO:0000313" key="1">
    <source>
        <dbReference type="EMBL" id="TCK31234.1"/>
    </source>
</evidence>
<dbReference type="AlphaFoldDB" id="A0A4R1I771"/>
<accession>A0A4R1I771</accession>
<comment type="caution">
    <text evidence="1">The sequence shown here is derived from an EMBL/GenBank/DDBJ whole genome shotgun (WGS) entry which is preliminary data.</text>
</comment>
<organism evidence="1 2">
    <name type="scientific">Ancylobacter aquaticus</name>
    <dbReference type="NCBI Taxonomy" id="100"/>
    <lineage>
        <taxon>Bacteria</taxon>
        <taxon>Pseudomonadati</taxon>
        <taxon>Pseudomonadota</taxon>
        <taxon>Alphaproteobacteria</taxon>
        <taxon>Hyphomicrobiales</taxon>
        <taxon>Xanthobacteraceae</taxon>
        <taxon>Ancylobacter</taxon>
    </lineage>
</organism>
<proteinExistence type="predicted"/>
<dbReference type="RefSeq" id="WP_131834463.1">
    <property type="nucleotide sequence ID" value="NZ_SMFY01000001.1"/>
</dbReference>